<dbReference type="Pfam" id="PF16976">
    <property type="entry name" value="RcpC"/>
    <property type="match status" value="1"/>
</dbReference>
<evidence type="ECO:0000313" key="2">
    <source>
        <dbReference type="EMBL" id="GHE92961.1"/>
    </source>
</evidence>
<keyword evidence="3" id="KW-1185">Reference proteome</keyword>
<dbReference type="Proteomes" id="UP000609802">
    <property type="component" value="Unassembled WGS sequence"/>
</dbReference>
<proteinExistence type="predicted"/>
<evidence type="ECO:0000313" key="3">
    <source>
        <dbReference type="Proteomes" id="UP000609802"/>
    </source>
</evidence>
<dbReference type="RefSeq" id="WP_191285525.1">
    <property type="nucleotide sequence ID" value="NZ_BNCH01000002.1"/>
</dbReference>
<reference evidence="3" key="1">
    <citation type="journal article" date="2019" name="Int. J. Syst. Evol. Microbiol.">
        <title>The Global Catalogue of Microorganisms (GCM) 10K type strain sequencing project: providing services to taxonomists for standard genome sequencing and annotation.</title>
        <authorList>
            <consortium name="The Broad Institute Genomics Platform"/>
            <consortium name="The Broad Institute Genome Sequencing Center for Infectious Disease"/>
            <person name="Wu L."/>
            <person name="Ma J."/>
        </authorList>
    </citation>
    <scope>NUCLEOTIDE SEQUENCE [LARGE SCALE GENOMIC DNA]</scope>
    <source>
        <strain evidence="3">KCTC 42443</strain>
    </source>
</reference>
<dbReference type="EMBL" id="BNCH01000002">
    <property type="protein sequence ID" value="GHE92961.1"/>
    <property type="molecule type" value="Genomic_DNA"/>
</dbReference>
<dbReference type="InterPro" id="IPR017592">
    <property type="entry name" value="Pilus_assmbl_Flp-typ_CpaB"/>
</dbReference>
<protein>
    <submittedName>
        <fullName evidence="2">Flp pilus assembly protein CpaB</fullName>
    </submittedName>
</protein>
<dbReference type="NCBIfam" id="TIGR03177">
    <property type="entry name" value="pilus_cpaB"/>
    <property type="match status" value="1"/>
</dbReference>
<comment type="caution">
    <text evidence="2">The sequence shown here is derived from an EMBL/GenBank/DDBJ whole genome shotgun (WGS) entry which is preliminary data.</text>
</comment>
<accession>A0ABQ3ISC0</accession>
<name>A0ABQ3ISC0_9RHOB</name>
<dbReference type="InterPro" id="IPR031571">
    <property type="entry name" value="RcpC_dom"/>
</dbReference>
<dbReference type="InterPro" id="IPR013974">
    <property type="entry name" value="SAF"/>
</dbReference>
<dbReference type="CDD" id="cd11614">
    <property type="entry name" value="SAF_CpaB_FlgA_like"/>
    <property type="match status" value="1"/>
</dbReference>
<organism evidence="2 3">
    <name type="scientific">Aliiroseovarius zhejiangensis</name>
    <dbReference type="NCBI Taxonomy" id="1632025"/>
    <lineage>
        <taxon>Bacteria</taxon>
        <taxon>Pseudomonadati</taxon>
        <taxon>Pseudomonadota</taxon>
        <taxon>Alphaproteobacteria</taxon>
        <taxon>Rhodobacterales</taxon>
        <taxon>Paracoccaceae</taxon>
        <taxon>Aliiroseovarius</taxon>
    </lineage>
</organism>
<feature type="domain" description="SAF" evidence="1">
    <location>
        <begin position="48"/>
        <end position="116"/>
    </location>
</feature>
<sequence length="278" mass="29955">MRLLFGLVLIVGVGLAGFAVYMAKDYIGGYQAQLEAERAARAAIVPTVDVFVVNRPLRYGEQMTADDIRSVKWPENAIPAGTFSKIEDVFPDGEKKFRTVLRAMEKDEALLQVKVTKPGADAGVSSRLATGMRAYAINVDVSSGVSGFLRPEDRIDVYWTGRGFDELGDGQAVTKLILANVHIIAVDQIADTDRTGPTIARTITVEVTPRQVAALAQAQSSGRLSLALVGTQDETVTSKVEVGQGEIMGEVVGVQEEVCTVRTRRGGEIIETKITCPE</sequence>
<gene>
    <name evidence="2" type="ORF">GCM10016455_11380</name>
</gene>
<dbReference type="SMART" id="SM00858">
    <property type="entry name" value="SAF"/>
    <property type="match status" value="1"/>
</dbReference>
<evidence type="ECO:0000259" key="1">
    <source>
        <dbReference type="SMART" id="SM00858"/>
    </source>
</evidence>